<dbReference type="PANTHER" id="PTHR43630:SF2">
    <property type="entry name" value="GLYCOSYLTRANSFERASE"/>
    <property type="match status" value="1"/>
</dbReference>
<dbReference type="PANTHER" id="PTHR43630">
    <property type="entry name" value="POLY-BETA-1,6-N-ACETYL-D-GLUCOSAMINE SYNTHASE"/>
    <property type="match status" value="1"/>
</dbReference>
<evidence type="ECO:0000259" key="1">
    <source>
        <dbReference type="Pfam" id="PF00535"/>
    </source>
</evidence>
<name>A0A644XF76_9ZZZZ</name>
<feature type="domain" description="Glycosyltransferase 2-like" evidence="1">
    <location>
        <begin position="6"/>
        <end position="113"/>
    </location>
</feature>
<organism evidence="2">
    <name type="scientific">bioreactor metagenome</name>
    <dbReference type="NCBI Taxonomy" id="1076179"/>
    <lineage>
        <taxon>unclassified sequences</taxon>
        <taxon>metagenomes</taxon>
        <taxon>ecological metagenomes</taxon>
    </lineage>
</organism>
<comment type="caution">
    <text evidence="2">The sequence shown here is derived from an EMBL/GenBank/DDBJ whole genome shotgun (WGS) entry which is preliminary data.</text>
</comment>
<accession>A0A644XF76</accession>
<dbReference type="SUPFAM" id="SSF53448">
    <property type="entry name" value="Nucleotide-diphospho-sugar transferases"/>
    <property type="match status" value="1"/>
</dbReference>
<sequence>MKISLSVVIITFNEERNIGRCIDSVRDIADEIVVVDSFSTDRTKEICLDKGVRFVEHAFEGHIQQKNWAVTQAAYPHVLSLDADEAPNEILRENIRKVKENFEADGYTMNRLTNYCGHWVRHCGWYPDRKLRLWDSRKGQWMGLNPHDRYEMEKGSVIGHLTGNLLHYSYYTREDHLKQIQKFTDILAKSMFEAGRRTSWPGIIAATVFKFIRDYILKLGILDGKAGFTISWLSAGASFKKYRKLLLLQKNKSK</sequence>
<protein>
    <recommendedName>
        <fullName evidence="1">Glycosyltransferase 2-like domain-containing protein</fullName>
    </recommendedName>
</protein>
<evidence type="ECO:0000313" key="2">
    <source>
        <dbReference type="EMBL" id="MPM14862.1"/>
    </source>
</evidence>
<reference evidence="2" key="1">
    <citation type="submission" date="2019-08" db="EMBL/GenBank/DDBJ databases">
        <authorList>
            <person name="Kucharzyk K."/>
            <person name="Murdoch R.W."/>
            <person name="Higgins S."/>
            <person name="Loffler F."/>
        </authorList>
    </citation>
    <scope>NUCLEOTIDE SEQUENCE</scope>
</reference>
<dbReference type="CDD" id="cd02511">
    <property type="entry name" value="Beta4Glucosyltransferase"/>
    <property type="match status" value="1"/>
</dbReference>
<dbReference type="AlphaFoldDB" id="A0A644XF76"/>
<gene>
    <name evidence="2" type="ORF">SDC9_61226</name>
</gene>
<proteinExistence type="predicted"/>
<dbReference type="EMBL" id="VSSQ01002350">
    <property type="protein sequence ID" value="MPM14862.1"/>
    <property type="molecule type" value="Genomic_DNA"/>
</dbReference>
<dbReference type="Pfam" id="PF00535">
    <property type="entry name" value="Glycos_transf_2"/>
    <property type="match status" value="1"/>
</dbReference>
<dbReference type="InterPro" id="IPR029044">
    <property type="entry name" value="Nucleotide-diphossugar_trans"/>
</dbReference>
<dbReference type="InterPro" id="IPR001173">
    <property type="entry name" value="Glyco_trans_2-like"/>
</dbReference>
<dbReference type="Gene3D" id="3.90.550.10">
    <property type="entry name" value="Spore Coat Polysaccharide Biosynthesis Protein SpsA, Chain A"/>
    <property type="match status" value="1"/>
</dbReference>